<evidence type="ECO:0000313" key="3">
    <source>
        <dbReference type="EMBL" id="KAF2184968.1"/>
    </source>
</evidence>
<evidence type="ECO:0000256" key="2">
    <source>
        <dbReference type="SAM" id="Phobius"/>
    </source>
</evidence>
<dbReference type="OrthoDB" id="3788508at2759"/>
<protein>
    <submittedName>
        <fullName evidence="3">Uncharacterized protein</fullName>
    </submittedName>
</protein>
<keyword evidence="4" id="KW-1185">Reference proteome</keyword>
<dbReference type="Proteomes" id="UP000800200">
    <property type="component" value="Unassembled WGS sequence"/>
</dbReference>
<feature type="region of interest" description="Disordered" evidence="1">
    <location>
        <begin position="265"/>
        <end position="288"/>
    </location>
</feature>
<proteinExistence type="predicted"/>
<feature type="compositionally biased region" description="Low complexity" evidence="1">
    <location>
        <begin position="319"/>
        <end position="335"/>
    </location>
</feature>
<evidence type="ECO:0000313" key="4">
    <source>
        <dbReference type="Proteomes" id="UP000800200"/>
    </source>
</evidence>
<feature type="transmembrane region" description="Helical" evidence="2">
    <location>
        <begin position="469"/>
        <end position="491"/>
    </location>
</feature>
<reference evidence="3" key="1">
    <citation type="journal article" date="2020" name="Stud. Mycol.">
        <title>101 Dothideomycetes genomes: a test case for predicting lifestyles and emergence of pathogens.</title>
        <authorList>
            <person name="Haridas S."/>
            <person name="Albert R."/>
            <person name="Binder M."/>
            <person name="Bloem J."/>
            <person name="Labutti K."/>
            <person name="Salamov A."/>
            <person name="Andreopoulos B."/>
            <person name="Baker S."/>
            <person name="Barry K."/>
            <person name="Bills G."/>
            <person name="Bluhm B."/>
            <person name="Cannon C."/>
            <person name="Castanera R."/>
            <person name="Culley D."/>
            <person name="Daum C."/>
            <person name="Ezra D."/>
            <person name="Gonzalez J."/>
            <person name="Henrissat B."/>
            <person name="Kuo A."/>
            <person name="Liang C."/>
            <person name="Lipzen A."/>
            <person name="Lutzoni F."/>
            <person name="Magnuson J."/>
            <person name="Mondo S."/>
            <person name="Nolan M."/>
            <person name="Ohm R."/>
            <person name="Pangilinan J."/>
            <person name="Park H.-J."/>
            <person name="Ramirez L."/>
            <person name="Alfaro M."/>
            <person name="Sun H."/>
            <person name="Tritt A."/>
            <person name="Yoshinaga Y."/>
            <person name="Zwiers L.-H."/>
            <person name="Turgeon B."/>
            <person name="Goodwin S."/>
            <person name="Spatafora J."/>
            <person name="Crous P."/>
            <person name="Grigoriev I."/>
        </authorList>
    </citation>
    <scope>NUCLEOTIDE SEQUENCE</scope>
    <source>
        <strain evidence="3">CBS 207.26</strain>
    </source>
</reference>
<dbReference type="AlphaFoldDB" id="A0A6A6E393"/>
<keyword evidence="2" id="KW-1133">Transmembrane helix</keyword>
<feature type="compositionally biased region" description="Polar residues" evidence="1">
    <location>
        <begin position="274"/>
        <end position="288"/>
    </location>
</feature>
<sequence>MSALEWVPTEKIVYTTKITVATIVYEIFTSLNDILFTLSSTEYNRLPQGYTVQALDTNSDGTAVATLPILQSDGEKIYSILTYPTPYVDYSTEYHWLGTLPTHDKSYDLVCATAHPSPSNIPLYQHPEYNQPKLAPHPDEEDPSGTSHTLVWLPIAQEPDASFFQAAFPSESAFFACTSLPPSLVPVTGITTAKFITESRTVYSVPVTQPAPHTENSVTGFEPPSTRPTVSIGVIRIQSSAPGLETTVLGGGGKSVTVGLHLESSVSGFKPGPQAQQTGRPEQPTGNRELSLPEILIGIIAGNPAIFSSGIAAQQATHTPNPGNPGNQANPTPAAAVGVPTPAFTLVSTVVNGQSTTIPAYILPGSSETATIGQTITLNGTPTILSLPSTFFTMIPTTINGIATSVPAYIINATSTATIGQTVTINGIPTVLIAPSQSVLSEGGLTGTSVGGGGPQATGAGGGGNGEGVAAGIGVSWWGIIAAFIMGIVGWL</sequence>
<evidence type="ECO:0000256" key="1">
    <source>
        <dbReference type="SAM" id="MobiDB-lite"/>
    </source>
</evidence>
<gene>
    <name evidence="3" type="ORF">K469DRAFT_688198</name>
</gene>
<accession>A0A6A6E393</accession>
<feature type="region of interest" description="Disordered" evidence="1">
    <location>
        <begin position="444"/>
        <end position="463"/>
    </location>
</feature>
<name>A0A6A6E393_9PEZI</name>
<dbReference type="EMBL" id="ML994635">
    <property type="protein sequence ID" value="KAF2184968.1"/>
    <property type="molecule type" value="Genomic_DNA"/>
</dbReference>
<organism evidence="3 4">
    <name type="scientific">Zopfia rhizophila CBS 207.26</name>
    <dbReference type="NCBI Taxonomy" id="1314779"/>
    <lineage>
        <taxon>Eukaryota</taxon>
        <taxon>Fungi</taxon>
        <taxon>Dikarya</taxon>
        <taxon>Ascomycota</taxon>
        <taxon>Pezizomycotina</taxon>
        <taxon>Dothideomycetes</taxon>
        <taxon>Dothideomycetes incertae sedis</taxon>
        <taxon>Zopfiaceae</taxon>
        <taxon>Zopfia</taxon>
    </lineage>
</organism>
<feature type="region of interest" description="Disordered" evidence="1">
    <location>
        <begin position="314"/>
        <end position="335"/>
    </location>
</feature>
<keyword evidence="2" id="KW-0812">Transmembrane</keyword>
<keyword evidence="2" id="KW-0472">Membrane</keyword>